<comment type="caution">
    <text evidence="15">The sequence shown here is derived from an EMBL/GenBank/DDBJ whole genome shotgun (WGS) entry which is preliminary data.</text>
</comment>
<comment type="similarity">
    <text evidence="1">Belongs to the arsA ATPase family.</text>
</comment>
<keyword evidence="4" id="KW-0059">Arsenical resistance</keyword>
<keyword evidence="16" id="KW-1185">Reference proteome</keyword>
<evidence type="ECO:0000256" key="4">
    <source>
        <dbReference type="ARBA" id="ARBA00022849"/>
    </source>
</evidence>
<comment type="catalytic activity">
    <reaction evidence="6">
        <text>arsenite(in) + ATP + H2O = arsenite(out) + ADP + phosphate + H(+)</text>
        <dbReference type="Rhea" id="RHEA:11348"/>
        <dbReference type="ChEBI" id="CHEBI:15377"/>
        <dbReference type="ChEBI" id="CHEBI:15378"/>
        <dbReference type="ChEBI" id="CHEBI:29242"/>
        <dbReference type="ChEBI" id="CHEBI:30616"/>
        <dbReference type="ChEBI" id="CHEBI:43474"/>
        <dbReference type="ChEBI" id="CHEBI:456216"/>
        <dbReference type="EC" id="7.3.2.7"/>
    </reaction>
</comment>
<evidence type="ECO:0000256" key="11">
    <source>
        <dbReference type="ARBA" id="ARBA00078871"/>
    </source>
</evidence>
<dbReference type="CDD" id="cd02035">
    <property type="entry name" value="ArsA"/>
    <property type="match status" value="1"/>
</dbReference>
<reference evidence="15" key="1">
    <citation type="journal article" date="2014" name="Int. J. Syst. Evol. Microbiol.">
        <title>Complete genome sequence of Corynebacterium casei LMG S-19264T (=DSM 44701T), isolated from a smear-ripened cheese.</title>
        <authorList>
            <consortium name="US DOE Joint Genome Institute (JGI-PGF)"/>
            <person name="Walter F."/>
            <person name="Albersmeier A."/>
            <person name="Kalinowski J."/>
            <person name="Ruckert C."/>
        </authorList>
    </citation>
    <scope>NUCLEOTIDE SEQUENCE</scope>
    <source>
        <strain evidence="15">JCM 13583</strain>
    </source>
</reference>
<evidence type="ECO:0000256" key="2">
    <source>
        <dbReference type="ARBA" id="ARBA00022741"/>
    </source>
</evidence>
<evidence type="ECO:0000256" key="9">
    <source>
        <dbReference type="ARBA" id="ARBA00074681"/>
    </source>
</evidence>
<gene>
    <name evidence="15" type="primary">arsA</name>
    <name evidence="15" type="ORF">GCM10007108_00640</name>
</gene>
<evidence type="ECO:0000256" key="3">
    <source>
        <dbReference type="ARBA" id="ARBA00022840"/>
    </source>
</evidence>
<evidence type="ECO:0000256" key="10">
    <source>
        <dbReference type="ARBA" id="ARBA00075317"/>
    </source>
</evidence>
<dbReference type="Gene3D" id="2.60.40.790">
    <property type="match status" value="1"/>
</dbReference>
<dbReference type="FunFam" id="3.40.50.300:FF:001801">
    <property type="entry name" value="Putative arsenical pump-driving ATPase"/>
    <property type="match status" value="1"/>
</dbReference>
<dbReference type="GO" id="GO:0016887">
    <property type="term" value="F:ATP hydrolysis activity"/>
    <property type="evidence" value="ECO:0007669"/>
    <property type="project" value="InterPro"/>
</dbReference>
<evidence type="ECO:0000256" key="6">
    <source>
        <dbReference type="ARBA" id="ARBA00052296"/>
    </source>
</evidence>
<comment type="function">
    <text evidence="7">Anion-transporting ATPase. Catalyzes the extrusion of arsenite.</text>
</comment>
<name>A0AA37BPC4_9ARCH</name>
<feature type="domain" description="ArsA HSP20-like" evidence="14">
    <location>
        <begin position="323"/>
        <end position="385"/>
    </location>
</feature>
<accession>A0AA37BPC4</accession>
<dbReference type="InterPro" id="IPR027417">
    <property type="entry name" value="P-loop_NTPase"/>
</dbReference>
<dbReference type="RefSeq" id="WP_188679329.1">
    <property type="nucleotide sequence ID" value="NZ_BMNY01000001.1"/>
</dbReference>
<feature type="domain" description="ArsA/GET3 Anion-transporting ATPase-like" evidence="13">
    <location>
        <begin position="3"/>
        <end position="302"/>
    </location>
</feature>
<keyword evidence="2" id="KW-0547">Nucleotide-binding</keyword>
<dbReference type="SUPFAM" id="SSF52540">
    <property type="entry name" value="P-loop containing nucleoside triphosphate hydrolases"/>
    <property type="match status" value="1"/>
</dbReference>
<dbReference type="SUPFAM" id="SSF49764">
    <property type="entry name" value="HSP20-like chaperones"/>
    <property type="match status" value="1"/>
</dbReference>
<dbReference type="InterPro" id="IPR016300">
    <property type="entry name" value="ATPase_ArsA/GET3"/>
</dbReference>
<organism evidence="15 16">
    <name type="scientific">Thermogymnomonas acidicola</name>
    <dbReference type="NCBI Taxonomy" id="399579"/>
    <lineage>
        <taxon>Archaea</taxon>
        <taxon>Methanobacteriati</taxon>
        <taxon>Thermoplasmatota</taxon>
        <taxon>Thermoplasmata</taxon>
        <taxon>Thermoplasmatales</taxon>
        <taxon>Thermogymnomonas</taxon>
    </lineage>
</organism>
<dbReference type="PANTHER" id="PTHR10803:SF3">
    <property type="entry name" value="ATPASE GET3"/>
    <property type="match status" value="1"/>
</dbReference>
<dbReference type="EC" id="7.3.2.7" evidence="8"/>
<keyword evidence="3" id="KW-0067">ATP-binding</keyword>
<protein>
    <recommendedName>
        <fullName evidence="9">Putative arsenical pump-driving ATPase</fullName>
        <ecNumber evidence="8">7.3.2.7</ecNumber>
    </recommendedName>
    <alternativeName>
        <fullName evidence="10">Arsenical resistance ATPase</fullName>
    </alternativeName>
    <alternativeName>
        <fullName evidence="11">Arsenite-translocating ATPase</fullName>
    </alternativeName>
    <alternativeName>
        <fullName evidence="12">Arsenite-transporting ATPase</fullName>
    </alternativeName>
</protein>
<proteinExistence type="inferred from homology"/>
<dbReference type="PANTHER" id="PTHR10803">
    <property type="entry name" value="ARSENICAL PUMP-DRIVING ATPASE ARSENITE-TRANSLOCATING ATPASE"/>
    <property type="match status" value="1"/>
</dbReference>
<evidence type="ECO:0000259" key="13">
    <source>
        <dbReference type="Pfam" id="PF02374"/>
    </source>
</evidence>
<dbReference type="GO" id="GO:0005524">
    <property type="term" value="F:ATP binding"/>
    <property type="evidence" value="ECO:0007669"/>
    <property type="project" value="UniProtKB-KW"/>
</dbReference>
<sequence length="386" mass="43764">MARIILYTGKGGVGKTSITASTAALMAEMGKRTLVISTDPAHSLSDVLAMDIGPEIKEVDTNLYAQEISVNDAINHHWQELKGYLTGLFQSQGLDPVSAEEIATLPGFDEAAQLLYVKEYFESEKYDYILMDSAPTGESLRLLSFPEAMTWYMEKLFPIGRTTAKVFRPIARPLVNIPLPEDSVFESLERLYRSLREVRNLLTDPETTSIRLVCNPDRMSLNETKRAYTYLMLYGYPVDALVVNKIYGEDTGEFFKGWRELQAQMLAEIDSSFADLKVFRVELEKEEPIGLKSLRAFARKIYGSEDPSRQFGVRKSIEYEKVGDEYLVKLSLPFANKNRLNLYNKGGELVIEVDNWRRVFYLPQALAEKRPVAAEFINGKLNITMG</sequence>
<evidence type="ECO:0000256" key="8">
    <source>
        <dbReference type="ARBA" id="ARBA00066752"/>
    </source>
</evidence>
<evidence type="ECO:0000256" key="7">
    <source>
        <dbReference type="ARBA" id="ARBA00059736"/>
    </source>
</evidence>
<dbReference type="NCBIfam" id="TIGR00345">
    <property type="entry name" value="GET3_arsA_TRC40"/>
    <property type="match status" value="1"/>
</dbReference>
<dbReference type="EMBL" id="BMNY01000001">
    <property type="protein sequence ID" value="GGM66258.1"/>
    <property type="molecule type" value="Genomic_DNA"/>
</dbReference>
<dbReference type="InterPro" id="IPR008978">
    <property type="entry name" value="HSP20-like_chaperone"/>
</dbReference>
<dbReference type="Proteomes" id="UP000632195">
    <property type="component" value="Unassembled WGS sequence"/>
</dbReference>
<dbReference type="Pfam" id="PF17886">
    <property type="entry name" value="ArsA_HSP20"/>
    <property type="match status" value="1"/>
</dbReference>
<dbReference type="AlphaFoldDB" id="A0AA37BPC4"/>
<evidence type="ECO:0000256" key="5">
    <source>
        <dbReference type="ARBA" id="ARBA00022967"/>
    </source>
</evidence>
<dbReference type="Pfam" id="PF02374">
    <property type="entry name" value="ArsA_ATPase"/>
    <property type="match status" value="1"/>
</dbReference>
<evidence type="ECO:0000256" key="1">
    <source>
        <dbReference type="ARBA" id="ARBA00011040"/>
    </source>
</evidence>
<dbReference type="InterPro" id="IPR025723">
    <property type="entry name" value="ArsA/GET3_ATPase-like"/>
</dbReference>
<dbReference type="GO" id="GO:0015446">
    <property type="term" value="F:ATPase-coupled arsenite transmembrane transporter activity"/>
    <property type="evidence" value="ECO:0007669"/>
    <property type="project" value="UniProtKB-EC"/>
</dbReference>
<reference evidence="15" key="2">
    <citation type="submission" date="2022-09" db="EMBL/GenBank/DDBJ databases">
        <authorList>
            <person name="Sun Q."/>
            <person name="Ohkuma M."/>
        </authorList>
    </citation>
    <scope>NUCLEOTIDE SEQUENCE</scope>
    <source>
        <strain evidence="15">JCM 13583</strain>
    </source>
</reference>
<evidence type="ECO:0000259" key="14">
    <source>
        <dbReference type="Pfam" id="PF17886"/>
    </source>
</evidence>
<dbReference type="Gene3D" id="3.40.50.300">
    <property type="entry name" value="P-loop containing nucleotide triphosphate hydrolases"/>
    <property type="match status" value="1"/>
</dbReference>
<keyword evidence="5" id="KW-1278">Translocase</keyword>
<evidence type="ECO:0000256" key="12">
    <source>
        <dbReference type="ARBA" id="ARBA00080604"/>
    </source>
</evidence>
<dbReference type="InterPro" id="IPR040612">
    <property type="entry name" value="ArsA_HSP20-like"/>
</dbReference>
<evidence type="ECO:0000313" key="16">
    <source>
        <dbReference type="Proteomes" id="UP000632195"/>
    </source>
</evidence>
<evidence type="ECO:0000313" key="15">
    <source>
        <dbReference type="EMBL" id="GGM66258.1"/>
    </source>
</evidence>